<dbReference type="PANTHER" id="PTHR33751">
    <property type="entry name" value="CBB3-TYPE CYTOCHROME C OXIDASE SUBUNIT FIXP"/>
    <property type="match status" value="1"/>
</dbReference>
<name>A0A0F3GJG5_9BACT</name>
<feature type="compositionally biased region" description="Polar residues" evidence="5">
    <location>
        <begin position="142"/>
        <end position="154"/>
    </location>
</feature>
<gene>
    <name evidence="8" type="ORF">MBAV_005840</name>
</gene>
<comment type="caution">
    <text evidence="8">The sequence shown here is derived from an EMBL/GenBank/DDBJ whole genome shotgun (WGS) entry which is preliminary data.</text>
</comment>
<evidence type="ECO:0000256" key="1">
    <source>
        <dbReference type="ARBA" id="ARBA00022617"/>
    </source>
</evidence>
<evidence type="ECO:0000313" key="8">
    <source>
        <dbReference type="EMBL" id="KJU81967.1"/>
    </source>
</evidence>
<dbReference type="AlphaFoldDB" id="A0A0F3GJG5"/>
<organism evidence="8 9">
    <name type="scientific">Candidatus Magnetobacterium bavaricum</name>
    <dbReference type="NCBI Taxonomy" id="29290"/>
    <lineage>
        <taxon>Bacteria</taxon>
        <taxon>Pseudomonadati</taxon>
        <taxon>Nitrospirota</taxon>
        <taxon>Thermodesulfovibrionia</taxon>
        <taxon>Thermodesulfovibrionales</taxon>
        <taxon>Candidatus Magnetobacteriaceae</taxon>
        <taxon>Candidatus Magnetobacterium</taxon>
    </lineage>
</organism>
<dbReference type="EMBL" id="LACI01002473">
    <property type="protein sequence ID" value="KJU81967.1"/>
    <property type="molecule type" value="Genomic_DNA"/>
</dbReference>
<keyword evidence="9" id="KW-1185">Reference proteome</keyword>
<evidence type="ECO:0000259" key="7">
    <source>
        <dbReference type="PROSITE" id="PS51007"/>
    </source>
</evidence>
<dbReference type="InterPro" id="IPR036909">
    <property type="entry name" value="Cyt_c-like_dom_sf"/>
</dbReference>
<feature type="domain" description="Cytochrome c" evidence="7">
    <location>
        <begin position="165"/>
        <end position="244"/>
    </location>
</feature>
<dbReference type="GO" id="GO:0020037">
    <property type="term" value="F:heme binding"/>
    <property type="evidence" value="ECO:0007669"/>
    <property type="project" value="InterPro"/>
</dbReference>
<dbReference type="Pfam" id="PF13442">
    <property type="entry name" value="Cytochrome_CBB3"/>
    <property type="match status" value="2"/>
</dbReference>
<evidence type="ECO:0000256" key="4">
    <source>
        <dbReference type="PROSITE-ProRule" id="PRU00433"/>
    </source>
</evidence>
<dbReference type="Pfam" id="PF02239">
    <property type="entry name" value="Cytochrom_D1"/>
    <property type="match status" value="1"/>
</dbReference>
<keyword evidence="2 4" id="KW-0479">Metal-binding</keyword>
<evidence type="ECO:0000256" key="6">
    <source>
        <dbReference type="SAM" id="SignalP"/>
    </source>
</evidence>
<dbReference type="GO" id="GO:0009055">
    <property type="term" value="F:electron transfer activity"/>
    <property type="evidence" value="ECO:0007669"/>
    <property type="project" value="InterPro"/>
</dbReference>
<feature type="domain" description="Cytochrome c" evidence="7">
    <location>
        <begin position="38"/>
        <end position="117"/>
    </location>
</feature>
<keyword evidence="1 4" id="KW-0349">Heme</keyword>
<dbReference type="SUPFAM" id="SSF46626">
    <property type="entry name" value="Cytochrome c"/>
    <property type="match status" value="2"/>
</dbReference>
<feature type="signal peptide" evidence="6">
    <location>
        <begin position="1"/>
        <end position="23"/>
    </location>
</feature>
<dbReference type="InterPro" id="IPR011048">
    <property type="entry name" value="Haem_d1_sf"/>
</dbReference>
<dbReference type="Proteomes" id="UP000033423">
    <property type="component" value="Unassembled WGS sequence"/>
</dbReference>
<accession>A0A0F3GJG5</accession>
<dbReference type="GO" id="GO:0046872">
    <property type="term" value="F:metal ion binding"/>
    <property type="evidence" value="ECO:0007669"/>
    <property type="project" value="UniProtKB-KW"/>
</dbReference>
<dbReference type="Gene3D" id="1.10.760.10">
    <property type="entry name" value="Cytochrome c-like domain"/>
    <property type="match status" value="2"/>
</dbReference>
<feature type="region of interest" description="Disordered" evidence="5">
    <location>
        <begin position="142"/>
        <end position="165"/>
    </location>
</feature>
<dbReference type="PATRIC" id="fig|29290.4.peg.7721"/>
<keyword evidence="6" id="KW-0732">Signal</keyword>
<evidence type="ECO:0000313" key="9">
    <source>
        <dbReference type="Proteomes" id="UP000033423"/>
    </source>
</evidence>
<dbReference type="InterPro" id="IPR050597">
    <property type="entry name" value="Cytochrome_c_Oxidase_Subunit"/>
</dbReference>
<evidence type="ECO:0000256" key="3">
    <source>
        <dbReference type="ARBA" id="ARBA00023004"/>
    </source>
</evidence>
<proteinExistence type="predicted"/>
<dbReference type="PANTHER" id="PTHR33751:SF1">
    <property type="entry name" value="CBB3-TYPE CYTOCHROME C OXIDASE SUBUNIT FIXP"/>
    <property type="match status" value="1"/>
</dbReference>
<dbReference type="SUPFAM" id="SSF51004">
    <property type="entry name" value="C-terminal (heme d1) domain of cytochrome cd1-nitrite reductase"/>
    <property type="match status" value="1"/>
</dbReference>
<evidence type="ECO:0000256" key="5">
    <source>
        <dbReference type="SAM" id="MobiDB-lite"/>
    </source>
</evidence>
<evidence type="ECO:0000256" key="2">
    <source>
        <dbReference type="ARBA" id="ARBA00022723"/>
    </source>
</evidence>
<dbReference type="CDD" id="cd20779">
    <property type="entry name" value="8prop_hemeD1_NirS"/>
    <property type="match status" value="1"/>
</dbReference>
<reference evidence="8 9" key="1">
    <citation type="submission" date="2015-02" db="EMBL/GenBank/DDBJ databases">
        <title>Single-cell genomics of uncultivated deep-branching MTB reveals a conserved set of magnetosome genes.</title>
        <authorList>
            <person name="Kolinko S."/>
            <person name="Richter M."/>
            <person name="Glockner F.O."/>
            <person name="Brachmann A."/>
            <person name="Schuler D."/>
        </authorList>
    </citation>
    <scope>NUCLEOTIDE SEQUENCE [LARGE SCALE GENOMIC DNA]</scope>
    <source>
        <strain evidence="8">TM-1</strain>
    </source>
</reference>
<feature type="chain" id="PRO_5002461061" evidence="6">
    <location>
        <begin position="24"/>
        <end position="674"/>
    </location>
</feature>
<dbReference type="PROSITE" id="PS51007">
    <property type="entry name" value="CYTC"/>
    <property type="match status" value="2"/>
</dbReference>
<sequence length="674" mass="74433">MVQKLLVSVFVLLQVMMFSISFAADNAPKQIAPPITADEMIKASVIYFDRCASCHGMLRNGATGSALTPDKTIPIGTEKLKTYMDSGLPDKMPHFGKQKAMSPAEIDLVARFIQHEPPSTQAMVASIAMTSGSSQKHATVLQNTQKQTTESGSTPMHAGPPISPDEMTKASAIYFDRCAGCHGMLRKGATGSALTPDKSIAIGTENLKIIMTDGLPGGMPDWGKQGVMSPADIDLVARFIQHEPPSPPEMTLDQMKKSLKVTLQPASRPSKPEHSLNWQNFMGVVLRDTGKVAILDGETKKLVSIVDTGFAVHILRSSASGRFFYSIGRDGKVTLIDLWLKTPDKVAEVKTCYDARSIETSKYKGKEGDFIDKLAIVGCYWPSSMVFLNGETLEPMKVVSTSSYTYDTNEFLREARVASIVATPYDPIWVVNIKESGQTWLVNYSDLKNMKISMIETERFLHDGGWDSSKRYFLVAANMRNKVAVVDTVEGKLTALVETGVKPHPGRGANIDHPEYGPIWCTGHLGENTIACIGTDPKKHPQHAWKVVKKIKLPGEGGGNLFVKTHPSSTWMWADRPLNPDVKLQRSIFAIDKKTLEVVKTIEMPEQHKGRAVHFEFDKDGKEVWVSVWGKKTEPSAILVYDDKTFDLVNEITGDWVRTPTGHFNVYNTTHDVY</sequence>
<dbReference type="Gene3D" id="2.140.10.20">
    <property type="entry name" value="C-terminal (heme d1) domain of cytochrome cd1-nitrite reductase"/>
    <property type="match status" value="1"/>
</dbReference>
<keyword evidence="3 4" id="KW-0408">Iron</keyword>
<protein>
    <submittedName>
        <fullName evidence="8">Nitrite reductase (NO-forming)</fullName>
    </submittedName>
</protein>
<dbReference type="InterPro" id="IPR003143">
    <property type="entry name" value="Cyt_cd1_C_sf"/>
</dbReference>
<dbReference type="InterPro" id="IPR009056">
    <property type="entry name" value="Cyt_c-like_dom"/>
</dbReference>